<organism evidence="2 3">
    <name type="scientific">Candidatus Gottesmanbacteria bacterium RBG_16_43_7</name>
    <dbReference type="NCBI Taxonomy" id="1798373"/>
    <lineage>
        <taxon>Bacteria</taxon>
        <taxon>Candidatus Gottesmaniibacteriota</taxon>
    </lineage>
</organism>
<proteinExistence type="predicted"/>
<keyword evidence="1" id="KW-1133">Transmembrane helix</keyword>
<keyword evidence="1" id="KW-0472">Membrane</keyword>
<feature type="transmembrane region" description="Helical" evidence="1">
    <location>
        <begin position="6"/>
        <end position="27"/>
    </location>
</feature>
<accession>A0A1F5Z998</accession>
<dbReference type="AlphaFoldDB" id="A0A1F5Z998"/>
<evidence type="ECO:0000256" key="1">
    <source>
        <dbReference type="SAM" id="Phobius"/>
    </source>
</evidence>
<evidence type="ECO:0000313" key="2">
    <source>
        <dbReference type="EMBL" id="OGG09049.1"/>
    </source>
</evidence>
<reference evidence="2 3" key="1">
    <citation type="journal article" date="2016" name="Nat. Commun.">
        <title>Thousands of microbial genomes shed light on interconnected biogeochemical processes in an aquifer system.</title>
        <authorList>
            <person name="Anantharaman K."/>
            <person name="Brown C.T."/>
            <person name="Hug L.A."/>
            <person name="Sharon I."/>
            <person name="Castelle C.J."/>
            <person name="Probst A.J."/>
            <person name="Thomas B.C."/>
            <person name="Singh A."/>
            <person name="Wilkins M.J."/>
            <person name="Karaoz U."/>
            <person name="Brodie E.L."/>
            <person name="Williams K.H."/>
            <person name="Hubbard S.S."/>
            <person name="Banfield J.F."/>
        </authorList>
    </citation>
    <scope>NUCLEOTIDE SEQUENCE [LARGE SCALE GENOMIC DNA]</scope>
</reference>
<dbReference type="Proteomes" id="UP000176854">
    <property type="component" value="Unassembled WGS sequence"/>
</dbReference>
<name>A0A1F5Z998_9BACT</name>
<comment type="caution">
    <text evidence="2">The sequence shown here is derived from an EMBL/GenBank/DDBJ whole genome shotgun (WGS) entry which is preliminary data.</text>
</comment>
<gene>
    <name evidence="2" type="ORF">A2154_03365</name>
</gene>
<protein>
    <submittedName>
        <fullName evidence="2">Uncharacterized protein</fullName>
    </submittedName>
</protein>
<evidence type="ECO:0000313" key="3">
    <source>
        <dbReference type="Proteomes" id="UP000176854"/>
    </source>
</evidence>
<dbReference type="EMBL" id="MFJC01000029">
    <property type="protein sequence ID" value="OGG09049.1"/>
    <property type="molecule type" value="Genomic_DNA"/>
</dbReference>
<sequence>MEHRTTFTRILSILFFILIFSLLALLYQWESRRFEMKFIYSFMECKNQGYPILETDPPQCRLPDGRVFTDTNGD</sequence>
<keyword evidence="1" id="KW-0812">Transmembrane</keyword>